<dbReference type="InterPro" id="IPR008947">
    <property type="entry name" value="PLipase_C/P1_nuclease_dom_sf"/>
</dbReference>
<name>W8VXJ1_9FLAO</name>
<dbReference type="RefSeq" id="WP_041497636.1">
    <property type="nucleotide sequence ID" value="NZ_AP014548.1"/>
</dbReference>
<dbReference type="EMBL" id="AP014548">
    <property type="protein sequence ID" value="BAO56017.1"/>
    <property type="molecule type" value="Genomic_DNA"/>
</dbReference>
<feature type="chain" id="PRO_5004914595" evidence="7">
    <location>
        <begin position="19"/>
        <end position="256"/>
    </location>
</feature>
<protein>
    <submittedName>
        <fullName evidence="8">Endonuclease</fullName>
    </submittedName>
</protein>
<reference evidence="8 9" key="1">
    <citation type="journal article" date="2014" name="Proc. Natl. Acad. Sci. U.S.A.">
        <title>Functional characterization of flavobacteria rhodopsins reveals a unique class of light-driven chloride pump in bacteria.</title>
        <authorList>
            <person name="Yoshizawa S."/>
            <person name="Kumagai Y."/>
            <person name="Kim H."/>
            <person name="Ogura Y."/>
            <person name="Hayashi T."/>
            <person name="Iwasaki W."/>
            <person name="DeLong E.F."/>
            <person name="Kogure K."/>
        </authorList>
    </citation>
    <scope>NUCLEOTIDE SEQUENCE [LARGE SCALE GENOMIC DNA]</scope>
    <source>
        <strain evidence="8 9">S1-08</strain>
    </source>
</reference>
<evidence type="ECO:0000313" key="8">
    <source>
        <dbReference type="EMBL" id="BAO56017.1"/>
    </source>
</evidence>
<dbReference type="GO" id="GO:0004519">
    <property type="term" value="F:endonuclease activity"/>
    <property type="evidence" value="ECO:0007669"/>
    <property type="project" value="UniProtKB-KW"/>
</dbReference>
<dbReference type="Proteomes" id="UP000031760">
    <property type="component" value="Chromosome"/>
</dbReference>
<evidence type="ECO:0000256" key="5">
    <source>
        <dbReference type="ARBA" id="ARBA00023157"/>
    </source>
</evidence>
<keyword evidence="6" id="KW-0325">Glycoprotein</keyword>
<dbReference type="GO" id="GO:0006308">
    <property type="term" value="P:DNA catabolic process"/>
    <property type="evidence" value="ECO:0007669"/>
    <property type="project" value="InterPro"/>
</dbReference>
<feature type="signal peptide" evidence="7">
    <location>
        <begin position="1"/>
        <end position="18"/>
    </location>
</feature>
<dbReference type="CDD" id="cd11010">
    <property type="entry name" value="S1-P1_nuclease"/>
    <property type="match status" value="1"/>
</dbReference>
<proteinExistence type="predicted"/>
<keyword evidence="3 8" id="KW-0255">Endonuclease</keyword>
<dbReference type="GO" id="GO:0046872">
    <property type="term" value="F:metal ion binding"/>
    <property type="evidence" value="ECO:0007669"/>
    <property type="project" value="UniProtKB-KW"/>
</dbReference>
<dbReference type="PANTHER" id="PTHR33146:SF26">
    <property type="entry name" value="ENDONUCLEASE 4"/>
    <property type="match status" value="1"/>
</dbReference>
<organism evidence="8 9">
    <name type="scientific">Nonlabens marinus S1-08</name>
    <dbReference type="NCBI Taxonomy" id="1454201"/>
    <lineage>
        <taxon>Bacteria</taxon>
        <taxon>Pseudomonadati</taxon>
        <taxon>Bacteroidota</taxon>
        <taxon>Flavobacteriia</taxon>
        <taxon>Flavobacteriales</taxon>
        <taxon>Flavobacteriaceae</taxon>
        <taxon>Nonlabens</taxon>
    </lineage>
</organism>
<keyword evidence="9" id="KW-1185">Reference proteome</keyword>
<dbReference type="HOGENOM" id="CLU_044365_1_0_10"/>
<keyword evidence="5" id="KW-1015">Disulfide bond</keyword>
<keyword evidence="2" id="KW-0479">Metal-binding</keyword>
<keyword evidence="7" id="KW-0732">Signal</keyword>
<sequence length="256" mass="29285">MKYLFVLFIGFISFNAQAYDWGQTGHRATGEIAEQYLNKKAQKAIADLLDGQSLALTSTYADEIKSDDAYRAYGPWHYVNVPFDSTYEEHPHNDRGDIIQGIDKCIEVLKSSLTSKEDKAFHLRLLVHFIGDLHQPMHVGISEDKGGNDFQVRWFNDGTNLHSVWDTKMIESFGMSYTELADNMPHLTKKEREVMAAGTHRDWMKDSRVLVKDVYANTEVGEKLGYRYMYDYMSTVRNQLQKGGVRLAALLNELLG</sequence>
<evidence type="ECO:0000256" key="4">
    <source>
        <dbReference type="ARBA" id="ARBA00022801"/>
    </source>
</evidence>
<dbReference type="Pfam" id="PF02265">
    <property type="entry name" value="S1-P1_nuclease"/>
    <property type="match status" value="1"/>
</dbReference>
<dbReference type="Gene3D" id="1.10.575.10">
    <property type="entry name" value="P1 Nuclease"/>
    <property type="match status" value="1"/>
</dbReference>
<dbReference type="InterPro" id="IPR003154">
    <property type="entry name" value="S1/P1nuclease"/>
</dbReference>
<dbReference type="PANTHER" id="PTHR33146">
    <property type="entry name" value="ENDONUCLEASE 4"/>
    <property type="match status" value="1"/>
</dbReference>
<evidence type="ECO:0000256" key="6">
    <source>
        <dbReference type="ARBA" id="ARBA00023180"/>
    </source>
</evidence>
<evidence type="ECO:0000256" key="1">
    <source>
        <dbReference type="ARBA" id="ARBA00022722"/>
    </source>
</evidence>
<dbReference type="GO" id="GO:0003676">
    <property type="term" value="F:nucleic acid binding"/>
    <property type="evidence" value="ECO:0007669"/>
    <property type="project" value="InterPro"/>
</dbReference>
<dbReference type="KEGG" id="nmf:NMS_2008"/>
<dbReference type="SUPFAM" id="SSF48537">
    <property type="entry name" value="Phospholipase C/P1 nuclease"/>
    <property type="match status" value="1"/>
</dbReference>
<keyword evidence="4" id="KW-0378">Hydrolase</keyword>
<dbReference type="AlphaFoldDB" id="W8VXJ1"/>
<dbReference type="STRING" id="1454201.NMS_2008"/>
<evidence type="ECO:0000313" key="9">
    <source>
        <dbReference type="Proteomes" id="UP000031760"/>
    </source>
</evidence>
<evidence type="ECO:0000256" key="2">
    <source>
        <dbReference type="ARBA" id="ARBA00022723"/>
    </source>
</evidence>
<accession>W8VXJ1</accession>
<evidence type="ECO:0000256" key="3">
    <source>
        <dbReference type="ARBA" id="ARBA00022759"/>
    </source>
</evidence>
<keyword evidence="1" id="KW-0540">Nuclease</keyword>
<dbReference type="OrthoDB" id="267579at2"/>
<gene>
    <name evidence="8" type="ORF">NMS_2008</name>
</gene>
<dbReference type="GO" id="GO:0016788">
    <property type="term" value="F:hydrolase activity, acting on ester bonds"/>
    <property type="evidence" value="ECO:0007669"/>
    <property type="project" value="InterPro"/>
</dbReference>
<evidence type="ECO:0000256" key="7">
    <source>
        <dbReference type="SAM" id="SignalP"/>
    </source>
</evidence>